<dbReference type="EMBL" id="CP021425">
    <property type="protein sequence ID" value="ARU57884.1"/>
    <property type="molecule type" value="Genomic_DNA"/>
</dbReference>
<organism evidence="1 2">
    <name type="scientific">Oleiphilus messinensis</name>
    <dbReference type="NCBI Taxonomy" id="141451"/>
    <lineage>
        <taxon>Bacteria</taxon>
        <taxon>Pseudomonadati</taxon>
        <taxon>Pseudomonadota</taxon>
        <taxon>Gammaproteobacteria</taxon>
        <taxon>Oceanospirillales</taxon>
        <taxon>Oleiphilaceae</taxon>
        <taxon>Oleiphilus</taxon>
    </lineage>
</organism>
<name>A0A1Y0IEU5_9GAMM</name>
<dbReference type="Proteomes" id="UP000196027">
    <property type="component" value="Chromosome"/>
</dbReference>
<dbReference type="AlphaFoldDB" id="A0A1Y0IEU5"/>
<evidence type="ECO:0000313" key="2">
    <source>
        <dbReference type="Proteomes" id="UP000196027"/>
    </source>
</evidence>
<keyword evidence="2" id="KW-1185">Reference proteome</keyword>
<protein>
    <submittedName>
        <fullName evidence="1">Uncharacterized protein</fullName>
    </submittedName>
</protein>
<dbReference type="OrthoDB" id="9878319at2"/>
<dbReference type="RefSeq" id="WP_087462729.1">
    <property type="nucleotide sequence ID" value="NZ_CP021425.1"/>
</dbReference>
<proteinExistence type="predicted"/>
<evidence type="ECO:0000313" key="1">
    <source>
        <dbReference type="EMBL" id="ARU57884.1"/>
    </source>
</evidence>
<accession>A0A1Y0IEU5</accession>
<gene>
    <name evidence="1" type="ORF">OLMES_3864</name>
</gene>
<sequence>MLKQNDETVSVDSDALIDFLFDGEEPMVISEPIDLDTIPADDSGEVDAPIAIDILPVDPVMDELMAQLDAIYGTPKTLTEAEQDQLDQLYQQIDSLYQNAVVNEVGEFEGEVQAQLDALYDQVNDLYGIRSYEDLSPEEQTQVDEIMAQLQGPKPDIDLNPDGEFEVDPEVQSLYDELDGIFGFGKVLSEEEQAQIDGINTQIDALLGVDGELDLTEEQHNELDALFDQMNDIYGIKTYDDLSDAEQARVEEIYSELDSHFQTFGEDSDLAADGDAPGLDVLQGTDLPLGDGEFDDLFPCVLIDELPGDETVQVSVDDLIGIPEPVFSGEELPGAELPDEWWDCEISDPLPENFGVENVFVDQAAICFIAVNEFEISVAGF</sequence>
<reference evidence="1 2" key="1">
    <citation type="submission" date="2017-05" db="EMBL/GenBank/DDBJ databases">
        <title>Genomic insights into alkan degradation activity of Oleiphilus messinensis.</title>
        <authorList>
            <person name="Kozyavkin S.A."/>
            <person name="Slesarev A.I."/>
            <person name="Golyshin P.N."/>
            <person name="Korzhenkov A."/>
            <person name="Golyshina O.N."/>
            <person name="Toshchakov S.V."/>
        </authorList>
    </citation>
    <scope>NUCLEOTIDE SEQUENCE [LARGE SCALE GENOMIC DNA]</scope>
    <source>
        <strain evidence="1 2">ME102</strain>
    </source>
</reference>
<dbReference type="KEGG" id="ome:OLMES_3864"/>